<evidence type="ECO:0000259" key="1">
    <source>
        <dbReference type="Pfam" id="PF00248"/>
    </source>
</evidence>
<dbReference type="Pfam" id="PF00248">
    <property type="entry name" value="Aldo_ket_red"/>
    <property type="match status" value="1"/>
</dbReference>
<dbReference type="PRINTS" id="PR00069">
    <property type="entry name" value="ALDKETRDTASE"/>
</dbReference>
<reference evidence="2 4" key="2">
    <citation type="journal article" date="2013" name="Nature">
        <title>Insights into bilaterian evolution from three spiralian genomes.</title>
        <authorList>
            <person name="Simakov O."/>
            <person name="Marletaz F."/>
            <person name="Cho S.J."/>
            <person name="Edsinger-Gonzales E."/>
            <person name="Havlak P."/>
            <person name="Hellsten U."/>
            <person name="Kuo D.H."/>
            <person name="Larsson T."/>
            <person name="Lv J."/>
            <person name="Arendt D."/>
            <person name="Savage R."/>
            <person name="Osoegawa K."/>
            <person name="de Jong P."/>
            <person name="Grimwood J."/>
            <person name="Chapman J.A."/>
            <person name="Shapiro H."/>
            <person name="Aerts A."/>
            <person name="Otillar R.P."/>
            <person name="Terry A.Y."/>
            <person name="Boore J.L."/>
            <person name="Grigoriev I.V."/>
            <person name="Lindberg D.R."/>
            <person name="Seaver E.C."/>
            <person name="Weisblat D.A."/>
            <person name="Putnam N.H."/>
            <person name="Rokhsar D.S."/>
        </authorList>
    </citation>
    <scope>NUCLEOTIDE SEQUENCE</scope>
</reference>
<dbReference type="STRING" id="6412.T1F2Q0"/>
<keyword evidence="4" id="KW-1185">Reference proteome</keyword>
<dbReference type="Gene3D" id="3.20.20.100">
    <property type="entry name" value="NADP-dependent oxidoreductase domain"/>
    <property type="match status" value="2"/>
</dbReference>
<dbReference type="OrthoDB" id="416253at2759"/>
<reference evidence="3" key="3">
    <citation type="submission" date="2015-06" db="UniProtKB">
        <authorList>
            <consortium name="EnsemblMetazoa"/>
        </authorList>
    </citation>
    <scope>IDENTIFICATION</scope>
</reference>
<dbReference type="PANTHER" id="PTHR43827">
    <property type="entry name" value="2,5-DIKETO-D-GLUCONIC ACID REDUCTASE"/>
    <property type="match status" value="1"/>
</dbReference>
<organism evidence="3 4">
    <name type="scientific">Helobdella robusta</name>
    <name type="common">Californian leech</name>
    <dbReference type="NCBI Taxonomy" id="6412"/>
    <lineage>
        <taxon>Eukaryota</taxon>
        <taxon>Metazoa</taxon>
        <taxon>Spiralia</taxon>
        <taxon>Lophotrochozoa</taxon>
        <taxon>Annelida</taxon>
        <taxon>Clitellata</taxon>
        <taxon>Hirudinea</taxon>
        <taxon>Rhynchobdellida</taxon>
        <taxon>Glossiphoniidae</taxon>
        <taxon>Helobdella</taxon>
    </lineage>
</organism>
<dbReference type="GO" id="GO:0016491">
    <property type="term" value="F:oxidoreductase activity"/>
    <property type="evidence" value="ECO:0007669"/>
    <property type="project" value="InterPro"/>
</dbReference>
<accession>T1F2Q0</accession>
<dbReference type="Proteomes" id="UP000015101">
    <property type="component" value="Unassembled WGS sequence"/>
</dbReference>
<dbReference type="InParanoid" id="T1F2Q0"/>
<evidence type="ECO:0000313" key="2">
    <source>
        <dbReference type="EMBL" id="ESO07602.1"/>
    </source>
</evidence>
<proteinExistence type="predicted"/>
<dbReference type="GeneID" id="20203099"/>
<evidence type="ECO:0000313" key="4">
    <source>
        <dbReference type="Proteomes" id="UP000015101"/>
    </source>
</evidence>
<dbReference type="EMBL" id="AMQM01003482">
    <property type="status" value="NOT_ANNOTATED_CDS"/>
    <property type="molecule type" value="Genomic_DNA"/>
</dbReference>
<gene>
    <name evidence="3" type="primary">20203099</name>
    <name evidence="2" type="ORF">HELRODRAFT_170146</name>
</gene>
<sequence>MSHLSKEKCSDYPDGLSVVSTIKLNDGVDMPLFGLGLYLSRPGGEAEEATYIALKSGYRLLDTAQIYGSVGVSNFEVQHLKGLKRSGLPVPSVNQIELHIFQRREYLVDYCRNNKIAVMGYSPLARGFLLDNPVVVEKAQK</sequence>
<reference evidence="4" key="1">
    <citation type="submission" date="2012-12" db="EMBL/GenBank/DDBJ databases">
        <authorList>
            <person name="Hellsten U."/>
            <person name="Grimwood J."/>
            <person name="Chapman J.A."/>
            <person name="Shapiro H."/>
            <person name="Aerts A."/>
            <person name="Otillar R.P."/>
            <person name="Terry A.Y."/>
            <person name="Boore J.L."/>
            <person name="Simakov O."/>
            <person name="Marletaz F."/>
            <person name="Cho S.-J."/>
            <person name="Edsinger-Gonzales E."/>
            <person name="Havlak P."/>
            <person name="Kuo D.-H."/>
            <person name="Larsson T."/>
            <person name="Lv J."/>
            <person name="Arendt D."/>
            <person name="Savage R."/>
            <person name="Osoegawa K."/>
            <person name="de Jong P."/>
            <person name="Lindberg D.R."/>
            <person name="Seaver E.C."/>
            <person name="Weisblat D.A."/>
            <person name="Putnam N.H."/>
            <person name="Grigoriev I.V."/>
            <person name="Rokhsar D.S."/>
        </authorList>
    </citation>
    <scope>NUCLEOTIDE SEQUENCE</scope>
</reference>
<dbReference type="AlphaFoldDB" id="T1F2Q0"/>
<dbReference type="EMBL" id="KB096183">
    <property type="protein sequence ID" value="ESO07602.1"/>
    <property type="molecule type" value="Genomic_DNA"/>
</dbReference>
<dbReference type="InterPro" id="IPR020471">
    <property type="entry name" value="AKR"/>
</dbReference>
<dbReference type="HOGENOM" id="CLU_1827384_0_0_1"/>
<name>T1F2Q0_HELRO</name>
<dbReference type="EnsemblMetazoa" id="HelroT170146">
    <property type="protein sequence ID" value="HelroP170146"/>
    <property type="gene ID" value="HelroG170146"/>
</dbReference>
<dbReference type="PANTHER" id="PTHR43827:SF13">
    <property type="entry name" value="ALDO_KETO REDUCTASE FAMILY PROTEIN"/>
    <property type="match status" value="1"/>
</dbReference>
<dbReference type="InterPro" id="IPR036812">
    <property type="entry name" value="NAD(P)_OxRdtase_dom_sf"/>
</dbReference>
<dbReference type="CTD" id="20203099"/>
<dbReference type="KEGG" id="hro:HELRODRAFT_170146"/>
<dbReference type="InterPro" id="IPR023210">
    <property type="entry name" value="NADP_OxRdtase_dom"/>
</dbReference>
<dbReference type="SUPFAM" id="SSF51430">
    <property type="entry name" value="NAD(P)-linked oxidoreductase"/>
    <property type="match status" value="1"/>
</dbReference>
<dbReference type="eggNOG" id="KOG1577">
    <property type="taxonomic scope" value="Eukaryota"/>
</dbReference>
<protein>
    <recommendedName>
        <fullName evidence="1">NADP-dependent oxidoreductase domain-containing protein</fullName>
    </recommendedName>
</protein>
<feature type="domain" description="NADP-dependent oxidoreductase" evidence="1">
    <location>
        <begin position="69"/>
        <end position="131"/>
    </location>
</feature>
<evidence type="ECO:0000313" key="3">
    <source>
        <dbReference type="EnsemblMetazoa" id="HelroP170146"/>
    </source>
</evidence>
<dbReference type="RefSeq" id="XP_009014213.1">
    <property type="nucleotide sequence ID" value="XM_009015965.1"/>
</dbReference>